<evidence type="ECO:0000256" key="6">
    <source>
        <dbReference type="PROSITE-ProRule" id="PRU01011"/>
    </source>
</evidence>
<dbReference type="InterPro" id="IPR018487">
    <property type="entry name" value="Hemopexin-like_repeat"/>
</dbReference>
<dbReference type="RefSeq" id="XP_026550405.1">
    <property type="nucleotide sequence ID" value="XM_026694620.1"/>
</dbReference>
<dbReference type="GO" id="GO:0008270">
    <property type="term" value="F:zinc ion binding"/>
    <property type="evidence" value="ECO:0007669"/>
    <property type="project" value="InterPro"/>
</dbReference>
<feature type="compositionally biased region" description="Pro residues" evidence="7">
    <location>
        <begin position="48"/>
        <end position="58"/>
    </location>
</feature>
<feature type="region of interest" description="Disordered" evidence="7">
    <location>
        <begin position="40"/>
        <end position="86"/>
    </location>
</feature>
<dbReference type="GO" id="GO:0031012">
    <property type="term" value="C:extracellular matrix"/>
    <property type="evidence" value="ECO:0007669"/>
    <property type="project" value="InterPro"/>
</dbReference>
<evidence type="ECO:0000313" key="9">
    <source>
        <dbReference type="Proteomes" id="UP000504612"/>
    </source>
</evidence>
<gene>
    <name evidence="10" type="primary">LOC113432487</name>
</gene>
<dbReference type="PROSITE" id="PS51642">
    <property type="entry name" value="HEMOPEXIN_2"/>
    <property type="match status" value="2"/>
</dbReference>
<feature type="non-terminal residue" evidence="10">
    <location>
        <position position="1"/>
    </location>
</feature>
<evidence type="ECO:0000256" key="2">
    <source>
        <dbReference type="ARBA" id="ARBA00022723"/>
    </source>
</evidence>
<proteinExistence type="predicted"/>
<protein>
    <submittedName>
        <fullName evidence="10">Matrix metalloproteinase-9-like</fullName>
    </submittedName>
</protein>
<keyword evidence="5" id="KW-0106">Calcium</keyword>
<keyword evidence="1" id="KW-0645">Protease</keyword>
<dbReference type="PANTHER" id="PTHR10201">
    <property type="entry name" value="MATRIX METALLOPROTEINASE"/>
    <property type="match status" value="1"/>
</dbReference>
<dbReference type="GeneID" id="113432487"/>
<keyword evidence="2" id="KW-0479">Metal-binding</keyword>
<dbReference type="AlphaFoldDB" id="A0A6J1W5L7"/>
<sequence length="205" mass="22371">YSLFLVAAHEFGHSLGLEHSSIREALMYPMYTYLADLQLDLGRGSGPQPTPPSPPPQDPTESGDSSTVDDDGSSVTETPAGDGRSSACRLGGFDGVGEIQKVLHFFKDGQYWRMSGTGAGPLEGPLRIQSTWPALPDVIDAAFQDPLTKKRFFFSGQRFWVSQGPRLVGPRSLDKLGIARDVRKIVGSLIRTKGRVLLFSGDQFW</sequence>
<dbReference type="GO" id="GO:0006508">
    <property type="term" value="P:proteolysis"/>
    <property type="evidence" value="ECO:0007669"/>
    <property type="project" value="UniProtKB-KW"/>
</dbReference>
<dbReference type="InterPro" id="IPR036375">
    <property type="entry name" value="Hemopexin-like_dom_sf"/>
</dbReference>
<dbReference type="GO" id="GO:0030574">
    <property type="term" value="P:collagen catabolic process"/>
    <property type="evidence" value="ECO:0007669"/>
    <property type="project" value="TreeGrafter"/>
</dbReference>
<dbReference type="Gene3D" id="3.40.390.10">
    <property type="entry name" value="Collagenase (Catalytic Domain)"/>
    <property type="match status" value="1"/>
</dbReference>
<dbReference type="GO" id="GO:0004222">
    <property type="term" value="F:metalloendopeptidase activity"/>
    <property type="evidence" value="ECO:0007669"/>
    <property type="project" value="InterPro"/>
</dbReference>
<feature type="non-terminal residue" evidence="10">
    <location>
        <position position="205"/>
    </location>
</feature>
<dbReference type="KEGG" id="nss:113432487"/>
<evidence type="ECO:0000256" key="4">
    <source>
        <dbReference type="ARBA" id="ARBA00022833"/>
    </source>
</evidence>
<dbReference type="Pfam" id="PF00045">
    <property type="entry name" value="Hemopexin"/>
    <property type="match status" value="2"/>
</dbReference>
<organism evidence="9 10">
    <name type="scientific">Notechis scutatus</name>
    <name type="common">mainland tiger snake</name>
    <dbReference type="NCBI Taxonomy" id="8663"/>
    <lineage>
        <taxon>Eukaryota</taxon>
        <taxon>Metazoa</taxon>
        <taxon>Chordata</taxon>
        <taxon>Craniata</taxon>
        <taxon>Vertebrata</taxon>
        <taxon>Euteleostomi</taxon>
        <taxon>Lepidosauria</taxon>
        <taxon>Squamata</taxon>
        <taxon>Bifurcata</taxon>
        <taxon>Unidentata</taxon>
        <taxon>Episquamata</taxon>
        <taxon>Toxicofera</taxon>
        <taxon>Serpentes</taxon>
        <taxon>Colubroidea</taxon>
        <taxon>Elapidae</taxon>
        <taxon>Hydrophiinae</taxon>
        <taxon>Notechis</taxon>
    </lineage>
</organism>
<dbReference type="Pfam" id="PF00413">
    <property type="entry name" value="Peptidase_M10"/>
    <property type="match status" value="1"/>
</dbReference>
<evidence type="ECO:0000256" key="3">
    <source>
        <dbReference type="ARBA" id="ARBA00022801"/>
    </source>
</evidence>
<evidence type="ECO:0000256" key="5">
    <source>
        <dbReference type="ARBA" id="ARBA00022837"/>
    </source>
</evidence>
<dbReference type="Proteomes" id="UP000504612">
    <property type="component" value="Unplaced"/>
</dbReference>
<keyword evidence="4" id="KW-0862">Zinc</keyword>
<evidence type="ECO:0000256" key="7">
    <source>
        <dbReference type="SAM" id="MobiDB-lite"/>
    </source>
</evidence>
<dbReference type="SUPFAM" id="SSF50923">
    <property type="entry name" value="Hemopexin-like domain"/>
    <property type="match status" value="1"/>
</dbReference>
<feature type="repeat" description="Hemopexin" evidence="6">
    <location>
        <begin position="90"/>
        <end position="135"/>
    </location>
</feature>
<keyword evidence="9" id="KW-1185">Reference proteome</keyword>
<dbReference type="InterPro" id="IPR001818">
    <property type="entry name" value="Pept_M10_metallopeptidase"/>
</dbReference>
<dbReference type="SUPFAM" id="SSF55486">
    <property type="entry name" value="Metalloproteases ('zincins'), catalytic domain"/>
    <property type="match status" value="1"/>
</dbReference>
<evidence type="ECO:0000259" key="8">
    <source>
        <dbReference type="Pfam" id="PF00413"/>
    </source>
</evidence>
<dbReference type="PANTHER" id="PTHR10201:SF30">
    <property type="entry name" value="MATRIX METALLOPROTEINASE-9"/>
    <property type="match status" value="1"/>
</dbReference>
<dbReference type="GO" id="GO:0030198">
    <property type="term" value="P:extracellular matrix organization"/>
    <property type="evidence" value="ECO:0007669"/>
    <property type="project" value="TreeGrafter"/>
</dbReference>
<evidence type="ECO:0000256" key="1">
    <source>
        <dbReference type="ARBA" id="ARBA00022670"/>
    </source>
</evidence>
<dbReference type="InterPro" id="IPR024079">
    <property type="entry name" value="MetalloPept_cat_dom_sf"/>
</dbReference>
<dbReference type="SMART" id="SM00120">
    <property type="entry name" value="HX"/>
    <property type="match status" value="2"/>
</dbReference>
<keyword evidence="3" id="KW-0378">Hydrolase</keyword>
<feature type="domain" description="Peptidase M10 metallopeptidase" evidence="8">
    <location>
        <begin position="2"/>
        <end position="39"/>
    </location>
</feature>
<evidence type="ECO:0000313" key="10">
    <source>
        <dbReference type="RefSeq" id="XP_026550405.1"/>
    </source>
</evidence>
<dbReference type="Gene3D" id="2.110.10.10">
    <property type="entry name" value="Hemopexin-like domain"/>
    <property type="match status" value="1"/>
</dbReference>
<feature type="repeat" description="Hemopexin" evidence="6">
    <location>
        <begin position="136"/>
        <end position="180"/>
    </location>
</feature>
<dbReference type="GO" id="GO:0005615">
    <property type="term" value="C:extracellular space"/>
    <property type="evidence" value="ECO:0007669"/>
    <property type="project" value="TreeGrafter"/>
</dbReference>
<reference evidence="10" key="1">
    <citation type="submission" date="2025-08" db="UniProtKB">
        <authorList>
            <consortium name="RefSeq"/>
        </authorList>
    </citation>
    <scope>IDENTIFICATION</scope>
</reference>
<name>A0A6J1W5L7_9SAUR</name>
<accession>A0A6J1W5L7</accession>